<sequence>MSLTLPLIYSTLFAVLLAQAIKFVNESIQNGRFLWTRFFEPGGMPSSHTSLVVSLLSGIAFRDGIYSDLFAVSVVFSAVVIFDAMGVRRSAGEHAKTLNQLLQIFRFRRSDVMPLKERLGHSPLEVSAGAILGFLVAWAANT</sequence>
<dbReference type="InterPro" id="IPR003832">
    <property type="entry name" value="DUF212"/>
</dbReference>
<accession>A0A6I3SMV0</accession>
<reference evidence="1 2" key="1">
    <citation type="submission" date="2019-11" db="EMBL/GenBank/DDBJ databases">
        <title>Whole-genome sequence of a the green, strictly anaerobic photosynthetic bacterium Heliobacillus mobilis DSM 6151.</title>
        <authorList>
            <person name="Kyndt J.A."/>
            <person name="Meyer T.E."/>
        </authorList>
    </citation>
    <scope>NUCLEOTIDE SEQUENCE [LARGE SCALE GENOMIC DNA]</scope>
    <source>
        <strain evidence="1 2">DSM 6151</strain>
    </source>
</reference>
<protein>
    <submittedName>
        <fullName evidence="1">Divergent PAP2 family protein</fullName>
    </submittedName>
</protein>
<gene>
    <name evidence="1" type="ORF">GJ688_15240</name>
</gene>
<dbReference type="PANTHER" id="PTHR31446">
    <property type="entry name" value="ACID PHOSPHATASE/VANADIUM-DEPENDENT HALOPEROXIDASE-RELATED PROTEIN"/>
    <property type="match status" value="1"/>
</dbReference>
<evidence type="ECO:0000313" key="2">
    <source>
        <dbReference type="Proteomes" id="UP000430670"/>
    </source>
</evidence>
<evidence type="ECO:0000313" key="1">
    <source>
        <dbReference type="EMBL" id="MTV50324.1"/>
    </source>
</evidence>
<dbReference type="Proteomes" id="UP000430670">
    <property type="component" value="Unassembled WGS sequence"/>
</dbReference>
<dbReference type="EMBL" id="WNKU01000022">
    <property type="protein sequence ID" value="MTV50324.1"/>
    <property type="molecule type" value="Genomic_DNA"/>
</dbReference>
<dbReference type="OrthoDB" id="9792681at2"/>
<dbReference type="PANTHER" id="PTHR31446:SF29">
    <property type="entry name" value="ACID PHOSPHATASE_VANADIUM-DEPENDENT HALOPEROXIDASE-RELATED PROTEIN"/>
    <property type="match status" value="1"/>
</dbReference>
<dbReference type="Pfam" id="PF02681">
    <property type="entry name" value="DUF212"/>
    <property type="match status" value="1"/>
</dbReference>
<keyword evidence="2" id="KW-1185">Reference proteome</keyword>
<organism evidence="1 2">
    <name type="scientific">Heliobacterium mobile</name>
    <name type="common">Heliobacillus mobilis</name>
    <dbReference type="NCBI Taxonomy" id="28064"/>
    <lineage>
        <taxon>Bacteria</taxon>
        <taxon>Bacillati</taxon>
        <taxon>Bacillota</taxon>
        <taxon>Clostridia</taxon>
        <taxon>Eubacteriales</taxon>
        <taxon>Heliobacteriaceae</taxon>
        <taxon>Heliobacterium</taxon>
    </lineage>
</organism>
<dbReference type="AlphaFoldDB" id="A0A6I3SMV0"/>
<name>A0A6I3SMV0_HELMO</name>
<comment type="caution">
    <text evidence="1">The sequence shown here is derived from an EMBL/GenBank/DDBJ whole genome shotgun (WGS) entry which is preliminary data.</text>
</comment>
<proteinExistence type="predicted"/>